<evidence type="ECO:0000313" key="3">
    <source>
        <dbReference type="Proteomes" id="UP000297396"/>
    </source>
</evidence>
<evidence type="ECO:0000313" key="2">
    <source>
        <dbReference type="EMBL" id="TFV11953.1"/>
    </source>
</evidence>
<dbReference type="OrthoDB" id="10013272at2"/>
<evidence type="ECO:0000256" key="1">
    <source>
        <dbReference type="SAM" id="Phobius"/>
    </source>
</evidence>
<protein>
    <submittedName>
        <fullName evidence="2">Uncharacterized protein</fullName>
    </submittedName>
</protein>
<feature type="transmembrane region" description="Helical" evidence="1">
    <location>
        <begin position="43"/>
        <end position="64"/>
    </location>
</feature>
<gene>
    <name evidence="2" type="ORF">E4T80_04200</name>
</gene>
<name>A0A4Y9K1S1_9PAST</name>
<comment type="caution">
    <text evidence="2">The sequence shown here is derived from an EMBL/GenBank/DDBJ whole genome shotgun (WGS) entry which is preliminary data.</text>
</comment>
<sequence length="158" mass="18198">MFFIGLSFLYKDLLGLFLEKIICNFTTSKHILLTSIDFNKEPYVAFLSKMILFFPLTWLAIFLSKRISETTKIKQTYLHKEVVSKSYVNHLNFITKHYSPENEEIKQSLTSVAISALGFNPALLLEKSTSEKIPMEELLLKIIDNAKLNNSSIKTDKE</sequence>
<proteinExistence type="predicted"/>
<organism evidence="2 3">
    <name type="scientific">Muribacter muris</name>
    <dbReference type="NCBI Taxonomy" id="67855"/>
    <lineage>
        <taxon>Bacteria</taxon>
        <taxon>Pseudomonadati</taxon>
        <taxon>Pseudomonadota</taxon>
        <taxon>Gammaproteobacteria</taxon>
        <taxon>Pasteurellales</taxon>
        <taxon>Pasteurellaceae</taxon>
        <taxon>Muribacter</taxon>
    </lineage>
</organism>
<keyword evidence="1" id="KW-0812">Transmembrane</keyword>
<keyword evidence="1" id="KW-0472">Membrane</keyword>
<dbReference type="RefSeq" id="WP_135055228.1">
    <property type="nucleotide sequence ID" value="NZ_JADGLC010000006.1"/>
</dbReference>
<keyword evidence="1" id="KW-1133">Transmembrane helix</keyword>
<dbReference type="EMBL" id="SPPA01000006">
    <property type="protein sequence ID" value="TFV11953.1"/>
    <property type="molecule type" value="Genomic_DNA"/>
</dbReference>
<reference evidence="2 3" key="1">
    <citation type="submission" date="2019-03" db="EMBL/GenBank/DDBJ databases">
        <title>Diversity of the mouse oral microbiome.</title>
        <authorList>
            <person name="Joseph S."/>
            <person name="Aduse-Opoku J."/>
            <person name="Curtis M."/>
            <person name="Wade W."/>
            <person name="Hashim A."/>
        </authorList>
    </citation>
    <scope>NUCLEOTIDE SEQUENCE [LARGE SCALE GENOMIC DNA]</scope>
    <source>
        <strain evidence="2 3">WT12</strain>
    </source>
</reference>
<accession>A0A4Y9K1S1</accession>
<dbReference type="AlphaFoldDB" id="A0A4Y9K1S1"/>
<dbReference type="Proteomes" id="UP000297396">
    <property type="component" value="Unassembled WGS sequence"/>
</dbReference>